<accession>A0A4Q9FXT4</accession>
<evidence type="ECO:0000256" key="1">
    <source>
        <dbReference type="SAM" id="MobiDB-lite"/>
    </source>
</evidence>
<evidence type="ECO:0000313" key="3">
    <source>
        <dbReference type="Proteomes" id="UP000293520"/>
    </source>
</evidence>
<feature type="region of interest" description="Disordered" evidence="1">
    <location>
        <begin position="1"/>
        <end position="29"/>
    </location>
</feature>
<dbReference type="PANTHER" id="PTHR43179:SF7">
    <property type="entry name" value="RHAMNOSYLTRANSFERASE WBBL"/>
    <property type="match status" value="1"/>
</dbReference>
<dbReference type="Gene3D" id="3.90.550.10">
    <property type="entry name" value="Spore Coat Polysaccharide Biosynthesis Protein SpsA, Chain A"/>
    <property type="match status" value="1"/>
</dbReference>
<keyword evidence="2" id="KW-0808">Transferase</keyword>
<dbReference type="Proteomes" id="UP000293520">
    <property type="component" value="Unassembled WGS sequence"/>
</dbReference>
<gene>
    <name evidence="2" type="ORF">EYE42_12195</name>
</gene>
<feature type="compositionally biased region" description="Basic and acidic residues" evidence="1">
    <location>
        <begin position="1"/>
        <end position="10"/>
    </location>
</feature>
<dbReference type="AlphaFoldDB" id="A0A4Q9FXT4"/>
<reference evidence="2 3" key="1">
    <citation type="submission" date="2019-02" db="EMBL/GenBank/DDBJ databases">
        <title>Paracoccus subflavus sp. nov., isolated from marine sediment of the Pacific Ocean.</title>
        <authorList>
            <person name="Zhang G."/>
        </authorList>
    </citation>
    <scope>NUCLEOTIDE SEQUENCE [LARGE SCALE GENOMIC DNA]</scope>
    <source>
        <strain evidence="2 3">GY0581</strain>
    </source>
</reference>
<name>A0A4Q9FXT4_9RHOB</name>
<proteinExistence type="predicted"/>
<protein>
    <submittedName>
        <fullName evidence="2">Glycosyltransferase</fullName>
    </submittedName>
</protein>
<evidence type="ECO:0000313" key="2">
    <source>
        <dbReference type="EMBL" id="TBN38647.1"/>
    </source>
</evidence>
<dbReference type="GO" id="GO:0016740">
    <property type="term" value="F:transferase activity"/>
    <property type="evidence" value="ECO:0007669"/>
    <property type="project" value="UniProtKB-KW"/>
</dbReference>
<dbReference type="Pfam" id="PF13641">
    <property type="entry name" value="Glyco_tranf_2_3"/>
    <property type="match status" value="1"/>
</dbReference>
<comment type="caution">
    <text evidence="2">The sequence shown here is derived from an EMBL/GenBank/DDBJ whole genome shotgun (WGS) entry which is preliminary data.</text>
</comment>
<dbReference type="OrthoDB" id="9771846at2"/>
<dbReference type="InterPro" id="IPR029044">
    <property type="entry name" value="Nucleotide-diphossugar_trans"/>
</dbReference>
<sequence length="356" mass="38432">MDRPHPDHAGRPSGFVPEGQACPPSHRSSAAMTSPVAVIIVNYGTADLAIAGVESVLARHHGGHPVKVHLLDNASPGGDAAAFAQAHAARGWGDRVRLWPQTENHGFGRGNNVVIHALLDSPSPPDYVFLLNPDAQLENEAIAILADRLDADPQAAAAGAGIAQPDGARVAAAFRFPSARGEFARALNFGPVSRLFGHHVISLPVDQPDGPVDWVSGAAVMMRLSVLRDLGAFDPDFFLYHEEVELMFRMTKAGHRILYVPAARVQHVEGAATDVRSGAPERSRRPEYWYESWRHYHTKTRGRWGAAATGLAWMAGAALNAPLARARGQELRAPKAFFGDFTRLVLRPLLRGGPRN</sequence>
<dbReference type="SUPFAM" id="SSF53448">
    <property type="entry name" value="Nucleotide-diphospho-sugar transferases"/>
    <property type="match status" value="1"/>
</dbReference>
<keyword evidence="3" id="KW-1185">Reference proteome</keyword>
<dbReference type="EMBL" id="SISK01000009">
    <property type="protein sequence ID" value="TBN38647.1"/>
    <property type="molecule type" value="Genomic_DNA"/>
</dbReference>
<organism evidence="2 3">
    <name type="scientific">Paracoccus subflavus</name>
    <dbReference type="NCBI Taxonomy" id="2528244"/>
    <lineage>
        <taxon>Bacteria</taxon>
        <taxon>Pseudomonadati</taxon>
        <taxon>Pseudomonadota</taxon>
        <taxon>Alphaproteobacteria</taxon>
        <taxon>Rhodobacterales</taxon>
        <taxon>Paracoccaceae</taxon>
        <taxon>Paracoccus</taxon>
    </lineage>
</organism>
<dbReference type="PANTHER" id="PTHR43179">
    <property type="entry name" value="RHAMNOSYLTRANSFERASE WBBL"/>
    <property type="match status" value="1"/>
</dbReference>